<dbReference type="PANTHER" id="PTHR46663">
    <property type="entry name" value="DIGUANYLATE CYCLASE DGCT-RELATED"/>
    <property type="match status" value="1"/>
</dbReference>
<dbReference type="CDD" id="cd01949">
    <property type="entry name" value="GGDEF"/>
    <property type="match status" value="1"/>
</dbReference>
<evidence type="ECO:0000259" key="2">
    <source>
        <dbReference type="PROSITE" id="PS50887"/>
    </source>
</evidence>
<dbReference type="InterPro" id="IPR052163">
    <property type="entry name" value="DGC-Regulatory_Protein"/>
</dbReference>
<protein>
    <submittedName>
        <fullName evidence="3">Diguanylate cyclase</fullName>
    </submittedName>
</protein>
<dbReference type="FunFam" id="3.30.70.270:FF:000001">
    <property type="entry name" value="Diguanylate cyclase domain protein"/>
    <property type="match status" value="1"/>
</dbReference>
<dbReference type="SUPFAM" id="SSF55073">
    <property type="entry name" value="Nucleotide cyclase"/>
    <property type="match status" value="1"/>
</dbReference>
<gene>
    <name evidence="3" type="ORF">EBB79_05675</name>
</gene>
<evidence type="ECO:0000313" key="3">
    <source>
        <dbReference type="EMBL" id="AZV77431.1"/>
    </source>
</evidence>
<dbReference type="Gene3D" id="3.30.70.270">
    <property type="match status" value="1"/>
</dbReference>
<dbReference type="KEGG" id="sedi:EBB79_05675"/>
<proteinExistence type="predicted"/>
<keyword evidence="4" id="KW-1185">Reference proteome</keyword>
<dbReference type="InterPro" id="IPR029787">
    <property type="entry name" value="Nucleotide_cyclase"/>
</dbReference>
<organism evidence="3 4">
    <name type="scientific">Parasedimentitalea marina</name>
    <dbReference type="NCBI Taxonomy" id="2483033"/>
    <lineage>
        <taxon>Bacteria</taxon>
        <taxon>Pseudomonadati</taxon>
        <taxon>Pseudomonadota</taxon>
        <taxon>Alphaproteobacteria</taxon>
        <taxon>Rhodobacterales</taxon>
        <taxon>Paracoccaceae</taxon>
        <taxon>Parasedimentitalea</taxon>
    </lineage>
</organism>
<name>A0A3T0N095_9RHOB</name>
<dbReference type="InterPro" id="IPR000160">
    <property type="entry name" value="GGDEF_dom"/>
</dbReference>
<dbReference type="InterPro" id="IPR042463">
    <property type="entry name" value="HNOB_dom_associated_sf"/>
</dbReference>
<dbReference type="AlphaFoldDB" id="A0A3T0N095"/>
<evidence type="ECO:0000313" key="4">
    <source>
        <dbReference type="Proteomes" id="UP000283063"/>
    </source>
</evidence>
<feature type="region of interest" description="Disordered" evidence="1">
    <location>
        <begin position="331"/>
        <end position="367"/>
    </location>
</feature>
<dbReference type="InterPro" id="IPR043128">
    <property type="entry name" value="Rev_trsase/Diguanyl_cyclase"/>
</dbReference>
<dbReference type="OrthoDB" id="9812260at2"/>
<evidence type="ECO:0000256" key="1">
    <source>
        <dbReference type="SAM" id="MobiDB-lite"/>
    </source>
</evidence>
<dbReference type="GO" id="GO:0003824">
    <property type="term" value="F:catalytic activity"/>
    <property type="evidence" value="ECO:0007669"/>
    <property type="project" value="UniProtKB-ARBA"/>
</dbReference>
<reference evidence="3 4" key="1">
    <citation type="submission" date="2018-10" db="EMBL/GenBank/DDBJ databases">
        <title>Parasedimentitalea marina sp. nov., a psychrophilic bacterium isolated from deep seawater of the New Britain Trench.</title>
        <authorList>
            <person name="Cao J."/>
        </authorList>
    </citation>
    <scope>NUCLEOTIDE SEQUENCE [LARGE SCALE GENOMIC DNA]</scope>
    <source>
        <strain evidence="3 4">W43</strain>
    </source>
</reference>
<dbReference type="Proteomes" id="UP000283063">
    <property type="component" value="Chromosome"/>
</dbReference>
<dbReference type="EMBL" id="CP033219">
    <property type="protein sequence ID" value="AZV77431.1"/>
    <property type="molecule type" value="Genomic_DNA"/>
</dbReference>
<dbReference type="NCBIfam" id="TIGR00254">
    <property type="entry name" value="GGDEF"/>
    <property type="match status" value="1"/>
</dbReference>
<dbReference type="Gene3D" id="3.30.450.260">
    <property type="entry name" value="Haem NO binding associated domain"/>
    <property type="match status" value="1"/>
</dbReference>
<dbReference type="RefSeq" id="WP_127747988.1">
    <property type="nucleotide sequence ID" value="NZ_CP033219.1"/>
</dbReference>
<dbReference type="Pfam" id="PF00990">
    <property type="entry name" value="GGDEF"/>
    <property type="match status" value="1"/>
</dbReference>
<sequence>MMSLSQLADIAAQIAPMHVLLDSKGRIVRVGPTLQKLRADQDWTGRPFLEVFNLRRPRHIHDMDDLLRTSGIKLHMQFQDEPQTGLKGVLTPLPGEMGAFVNLSFGISVLDAVRDYDLTSADFSATDLTIEMLYLVEAKSAAMEASRQLNLRLQGAKIAAEEQAYTDTLTGLKNRRAMDHILERLISAGRSFSVMQVDLDFFKAVNDTMGHAAGDTVLQKVASIMVDCTRSTDTVARVGGDEFVLIIDGLIERSKLEEIAKRLIRKLEEPIPFADQLCRISASIGTVLSSSVGQKDAAQLLNEADVALYAAKRAGRACHFFYEPQMDSVDQSNGIKNGSDAGALEGDASGSRGNGDTAIETSPPTTH</sequence>
<dbReference type="PROSITE" id="PS50887">
    <property type="entry name" value="GGDEF"/>
    <property type="match status" value="1"/>
</dbReference>
<accession>A0A3T0N095</accession>
<dbReference type="PANTHER" id="PTHR46663:SF2">
    <property type="entry name" value="GGDEF DOMAIN-CONTAINING PROTEIN"/>
    <property type="match status" value="1"/>
</dbReference>
<dbReference type="SMART" id="SM00267">
    <property type="entry name" value="GGDEF"/>
    <property type="match status" value="1"/>
</dbReference>
<feature type="domain" description="GGDEF" evidence="2">
    <location>
        <begin position="190"/>
        <end position="324"/>
    </location>
</feature>